<accession>A0ABD6QQK5</accession>
<dbReference type="AlphaFoldDB" id="A0ABD6QQK5"/>
<protein>
    <submittedName>
        <fullName evidence="2">Uncharacterized protein</fullName>
    </submittedName>
</protein>
<dbReference type="Proteomes" id="UP000187001">
    <property type="component" value="Unassembled WGS sequence"/>
</dbReference>
<feature type="compositionally biased region" description="Basic and acidic residues" evidence="1">
    <location>
        <begin position="53"/>
        <end position="64"/>
    </location>
</feature>
<sequence>MSSELTSLRVLLRRLLREALFDPCVLVGHLIFYPTIGAKPFDREPHQTNYDASYDKSRENEFTE</sequence>
<feature type="region of interest" description="Disordered" evidence="1">
    <location>
        <begin position="38"/>
        <end position="64"/>
    </location>
</feature>
<reference evidence="2 3" key="1">
    <citation type="submission" date="2016-07" db="EMBL/GenBank/DDBJ databases">
        <authorList>
            <person name="Sutton G."/>
            <person name="Brinkac L."/>
            <person name="Sanka R."/>
            <person name="Adams M."/>
            <person name="Lau E."/>
            <person name="Kumar A."/>
            <person name="Macaden R."/>
        </authorList>
    </citation>
    <scope>NUCLEOTIDE SEQUENCE [LARGE SCALE GENOMIC DNA]</scope>
    <source>
        <strain evidence="2 3">GA-0871</strain>
    </source>
</reference>
<proteinExistence type="predicted"/>
<evidence type="ECO:0000313" key="3">
    <source>
        <dbReference type="Proteomes" id="UP000187001"/>
    </source>
</evidence>
<name>A0ABD6QQK5_MYCFO</name>
<dbReference type="EMBL" id="MBER01000032">
    <property type="protein sequence ID" value="OMC49293.1"/>
    <property type="molecule type" value="Genomic_DNA"/>
</dbReference>
<organism evidence="2 3">
    <name type="scientific">Mycolicibacterium fortuitum</name>
    <name type="common">Mycobacterium fortuitum</name>
    <dbReference type="NCBI Taxonomy" id="1766"/>
    <lineage>
        <taxon>Bacteria</taxon>
        <taxon>Bacillati</taxon>
        <taxon>Actinomycetota</taxon>
        <taxon>Actinomycetes</taxon>
        <taxon>Mycobacteriales</taxon>
        <taxon>Mycobacteriaceae</taxon>
        <taxon>Mycolicibacterium</taxon>
    </lineage>
</organism>
<evidence type="ECO:0000256" key="1">
    <source>
        <dbReference type="SAM" id="MobiDB-lite"/>
    </source>
</evidence>
<comment type="caution">
    <text evidence="2">The sequence shown here is derived from an EMBL/GenBank/DDBJ whole genome shotgun (WGS) entry which is preliminary data.</text>
</comment>
<evidence type="ECO:0000313" key="2">
    <source>
        <dbReference type="EMBL" id="OMC49293.1"/>
    </source>
</evidence>
<gene>
    <name evidence="2" type="ORF">A5742_21320</name>
</gene>